<dbReference type="Pfam" id="PF00650">
    <property type="entry name" value="CRAL_TRIO"/>
    <property type="match status" value="1"/>
</dbReference>
<gene>
    <name evidence="3" type="ORF">CHILSU_LOCUS9682</name>
</gene>
<evidence type="ECO:0000313" key="4">
    <source>
        <dbReference type="Proteomes" id="UP001153292"/>
    </source>
</evidence>
<feature type="domain" description="GOLD" evidence="2">
    <location>
        <begin position="271"/>
        <end position="384"/>
    </location>
</feature>
<dbReference type="InterPro" id="IPR036273">
    <property type="entry name" value="CRAL/TRIO_N_dom_sf"/>
</dbReference>
<dbReference type="Proteomes" id="UP001153292">
    <property type="component" value="Chromosome 6"/>
</dbReference>
<dbReference type="PANTHER" id="PTHR23324:SF83">
    <property type="entry name" value="SEC14-LIKE PROTEIN 2"/>
    <property type="match status" value="1"/>
</dbReference>
<dbReference type="SMART" id="SM01100">
    <property type="entry name" value="CRAL_TRIO_N"/>
    <property type="match status" value="1"/>
</dbReference>
<dbReference type="Pfam" id="PF03765">
    <property type="entry name" value="CRAL_TRIO_N"/>
    <property type="match status" value="1"/>
</dbReference>
<organism evidence="3 4">
    <name type="scientific">Chilo suppressalis</name>
    <name type="common">Asiatic rice borer moth</name>
    <dbReference type="NCBI Taxonomy" id="168631"/>
    <lineage>
        <taxon>Eukaryota</taxon>
        <taxon>Metazoa</taxon>
        <taxon>Ecdysozoa</taxon>
        <taxon>Arthropoda</taxon>
        <taxon>Hexapoda</taxon>
        <taxon>Insecta</taxon>
        <taxon>Pterygota</taxon>
        <taxon>Neoptera</taxon>
        <taxon>Endopterygota</taxon>
        <taxon>Lepidoptera</taxon>
        <taxon>Glossata</taxon>
        <taxon>Ditrysia</taxon>
        <taxon>Pyraloidea</taxon>
        <taxon>Crambidae</taxon>
        <taxon>Crambinae</taxon>
        <taxon>Chilo</taxon>
    </lineage>
</organism>
<evidence type="ECO:0000313" key="3">
    <source>
        <dbReference type="EMBL" id="CAH0692182.1"/>
    </source>
</evidence>
<accession>A0ABN8EBF7</accession>
<dbReference type="SUPFAM" id="SSF52087">
    <property type="entry name" value="CRAL/TRIO domain"/>
    <property type="match status" value="1"/>
</dbReference>
<dbReference type="InterPro" id="IPR009038">
    <property type="entry name" value="GOLD_dom"/>
</dbReference>
<evidence type="ECO:0000259" key="1">
    <source>
        <dbReference type="PROSITE" id="PS50191"/>
    </source>
</evidence>
<proteinExistence type="predicted"/>
<protein>
    <recommendedName>
        <fullName evidence="5">CRAL-TRIO domain-containing protein</fullName>
    </recommendedName>
</protein>
<dbReference type="InterPro" id="IPR036865">
    <property type="entry name" value="CRAL-TRIO_dom_sf"/>
</dbReference>
<dbReference type="PROSITE" id="PS50866">
    <property type="entry name" value="GOLD"/>
    <property type="match status" value="1"/>
</dbReference>
<sequence length="409" mass="46138">MAPVTNSVVGIDDDQRFALMKFRRSVKDVLKPEYNDHFLLRWLRARQWDPEAAEKMLRDSMKWREKWGVDTTLQTWKPPEVLEKHFPSGSTGFDKEGSPVIIVPFVGLDVWGLLHSISRTDIIRLVLVHLENYLATARKQAQVHGPAALKVTVIFDMEGFNMRQYAWKPAAEMVVTLLKIYEANYPEILKTCFIVNAPKVFTLAFAVVKKFMHEYTISKIKIYGTDSKKWKAQVLTMVEADQLPVYYGGSVVDDNGDPRCQLIVKPGGKVPKCYYTKNTSKENKKEYSKVTIKTGDTHVVDLLCADPESVLKWDLGVESHDIKWSVRRRDAEGTEEVVHGPHTLHPGAPSVGLLPVSGPATYSVMFDNSNAFMRSKKVYYDLVIAVPAKDLDTSDIPEDDASSSNSTAL</sequence>
<dbReference type="CDD" id="cd00170">
    <property type="entry name" value="SEC14"/>
    <property type="match status" value="1"/>
</dbReference>
<name>A0ABN8EBF7_CHISP</name>
<dbReference type="InterPro" id="IPR051064">
    <property type="entry name" value="SEC14/CRAL-TRIO_domain"/>
</dbReference>
<reference evidence="3" key="1">
    <citation type="submission" date="2021-12" db="EMBL/GenBank/DDBJ databases">
        <authorList>
            <person name="King R."/>
        </authorList>
    </citation>
    <scope>NUCLEOTIDE SEQUENCE</scope>
</reference>
<dbReference type="PRINTS" id="PR00180">
    <property type="entry name" value="CRETINALDHBP"/>
</dbReference>
<dbReference type="Gene3D" id="2.60.120.680">
    <property type="entry name" value="GOLD domain"/>
    <property type="match status" value="1"/>
</dbReference>
<dbReference type="PROSITE" id="PS50191">
    <property type="entry name" value="CRAL_TRIO"/>
    <property type="match status" value="1"/>
</dbReference>
<feature type="domain" description="CRAL-TRIO" evidence="1">
    <location>
        <begin position="78"/>
        <end position="255"/>
    </location>
</feature>
<dbReference type="PANTHER" id="PTHR23324">
    <property type="entry name" value="SEC14 RELATED PROTEIN"/>
    <property type="match status" value="1"/>
</dbReference>
<dbReference type="InterPro" id="IPR036598">
    <property type="entry name" value="GOLD_dom_sf"/>
</dbReference>
<dbReference type="InterPro" id="IPR011074">
    <property type="entry name" value="CRAL/TRIO_N_dom"/>
</dbReference>
<keyword evidence="4" id="KW-1185">Reference proteome</keyword>
<dbReference type="EMBL" id="OU963899">
    <property type="protein sequence ID" value="CAH0692182.1"/>
    <property type="molecule type" value="Genomic_DNA"/>
</dbReference>
<dbReference type="InterPro" id="IPR001251">
    <property type="entry name" value="CRAL-TRIO_dom"/>
</dbReference>
<dbReference type="SUPFAM" id="SSF46938">
    <property type="entry name" value="CRAL/TRIO N-terminal domain"/>
    <property type="match status" value="1"/>
</dbReference>
<dbReference type="SMART" id="SM00516">
    <property type="entry name" value="SEC14"/>
    <property type="match status" value="1"/>
</dbReference>
<evidence type="ECO:0008006" key="5">
    <source>
        <dbReference type="Google" id="ProtNLM"/>
    </source>
</evidence>
<evidence type="ECO:0000259" key="2">
    <source>
        <dbReference type="PROSITE" id="PS50866"/>
    </source>
</evidence>
<dbReference type="SUPFAM" id="SSF101576">
    <property type="entry name" value="Supernatant protein factor (SPF), C-terminal domain"/>
    <property type="match status" value="1"/>
</dbReference>
<dbReference type="Gene3D" id="3.40.525.10">
    <property type="entry name" value="CRAL-TRIO lipid binding domain"/>
    <property type="match status" value="1"/>
</dbReference>